<gene>
    <name evidence="2" type="ORF">EYF80_044578</name>
</gene>
<feature type="region of interest" description="Disordered" evidence="1">
    <location>
        <begin position="1"/>
        <end position="39"/>
    </location>
</feature>
<proteinExistence type="predicted"/>
<organism evidence="2 3">
    <name type="scientific">Liparis tanakae</name>
    <name type="common">Tanaka's snailfish</name>
    <dbReference type="NCBI Taxonomy" id="230148"/>
    <lineage>
        <taxon>Eukaryota</taxon>
        <taxon>Metazoa</taxon>
        <taxon>Chordata</taxon>
        <taxon>Craniata</taxon>
        <taxon>Vertebrata</taxon>
        <taxon>Euteleostomi</taxon>
        <taxon>Actinopterygii</taxon>
        <taxon>Neopterygii</taxon>
        <taxon>Teleostei</taxon>
        <taxon>Neoteleostei</taxon>
        <taxon>Acanthomorphata</taxon>
        <taxon>Eupercaria</taxon>
        <taxon>Perciformes</taxon>
        <taxon>Cottioidei</taxon>
        <taxon>Cottales</taxon>
        <taxon>Liparidae</taxon>
        <taxon>Liparis</taxon>
    </lineage>
</organism>
<evidence type="ECO:0000313" key="3">
    <source>
        <dbReference type="Proteomes" id="UP000314294"/>
    </source>
</evidence>
<comment type="caution">
    <text evidence="2">The sequence shown here is derived from an EMBL/GenBank/DDBJ whole genome shotgun (WGS) entry which is preliminary data.</text>
</comment>
<name>A0A4Z2FWG3_9TELE</name>
<dbReference type="AlphaFoldDB" id="A0A4Z2FWG3"/>
<evidence type="ECO:0000256" key="1">
    <source>
        <dbReference type="SAM" id="MobiDB-lite"/>
    </source>
</evidence>
<feature type="compositionally biased region" description="Polar residues" evidence="1">
    <location>
        <begin position="1"/>
        <end position="14"/>
    </location>
</feature>
<protein>
    <submittedName>
        <fullName evidence="2">Uncharacterized protein</fullName>
    </submittedName>
</protein>
<keyword evidence="3" id="KW-1185">Reference proteome</keyword>
<accession>A0A4Z2FWG3</accession>
<evidence type="ECO:0000313" key="2">
    <source>
        <dbReference type="EMBL" id="TNN45225.1"/>
    </source>
</evidence>
<sequence length="69" mass="7809">MENHGLQNKQSTNGGHHACYDSNSRLQLRQPRQDSRDPCFPQSLARIDVLCHSISITQIRRLPSPPSTL</sequence>
<dbReference type="EMBL" id="SRLO01000859">
    <property type="protein sequence ID" value="TNN45225.1"/>
    <property type="molecule type" value="Genomic_DNA"/>
</dbReference>
<reference evidence="2 3" key="1">
    <citation type="submission" date="2019-03" db="EMBL/GenBank/DDBJ databases">
        <title>First draft genome of Liparis tanakae, snailfish: a comprehensive survey of snailfish specific genes.</title>
        <authorList>
            <person name="Kim W."/>
            <person name="Song I."/>
            <person name="Jeong J.-H."/>
            <person name="Kim D."/>
            <person name="Kim S."/>
            <person name="Ryu S."/>
            <person name="Song J.Y."/>
            <person name="Lee S.K."/>
        </authorList>
    </citation>
    <scope>NUCLEOTIDE SEQUENCE [LARGE SCALE GENOMIC DNA]</scope>
    <source>
        <tissue evidence="2">Muscle</tissue>
    </source>
</reference>
<dbReference type="Proteomes" id="UP000314294">
    <property type="component" value="Unassembled WGS sequence"/>
</dbReference>